<reference evidence="2 3" key="1">
    <citation type="submission" date="2024-06" db="EMBL/GenBank/DDBJ databases">
        <authorList>
            <person name="Chen R.Y."/>
        </authorList>
    </citation>
    <scope>NUCLEOTIDE SEQUENCE [LARGE SCALE GENOMIC DNA]</scope>
    <source>
        <strain evidence="2 3">D2</strain>
    </source>
</reference>
<dbReference type="SUPFAM" id="SSF53448">
    <property type="entry name" value="Nucleotide-diphospho-sugar transferases"/>
    <property type="match status" value="1"/>
</dbReference>
<comment type="caution">
    <text evidence="2">The sequence shown here is derived from an EMBL/GenBank/DDBJ whole genome shotgun (WGS) entry which is preliminary data.</text>
</comment>
<dbReference type="Pfam" id="PF03407">
    <property type="entry name" value="Nucleotid_trans"/>
    <property type="match status" value="1"/>
</dbReference>
<feature type="domain" description="Nucleotide-diphospho-sugar transferase" evidence="1">
    <location>
        <begin position="41"/>
        <end position="175"/>
    </location>
</feature>
<evidence type="ECO:0000259" key="1">
    <source>
        <dbReference type="Pfam" id="PF03407"/>
    </source>
</evidence>
<dbReference type="RefSeq" id="WP_143871147.1">
    <property type="nucleotide sequence ID" value="NZ_CP041660.1"/>
</dbReference>
<dbReference type="Proteomes" id="UP001467690">
    <property type="component" value="Unassembled WGS sequence"/>
</dbReference>
<gene>
    <name evidence="2" type="ORF">ABS311_08250</name>
</gene>
<keyword evidence="3" id="KW-1185">Reference proteome</keyword>
<organism evidence="2 3">
    <name type="scientific">Catenovulum sediminis</name>
    <dbReference type="NCBI Taxonomy" id="1740262"/>
    <lineage>
        <taxon>Bacteria</taxon>
        <taxon>Pseudomonadati</taxon>
        <taxon>Pseudomonadota</taxon>
        <taxon>Gammaproteobacteria</taxon>
        <taxon>Alteromonadales</taxon>
        <taxon>Alteromonadaceae</taxon>
        <taxon>Catenovulum</taxon>
    </lineage>
</organism>
<dbReference type="InterPro" id="IPR029044">
    <property type="entry name" value="Nucleotide-diphossugar_trans"/>
</dbReference>
<name>A0ABV1RG12_9ALTE</name>
<evidence type="ECO:0000313" key="2">
    <source>
        <dbReference type="EMBL" id="MER2491874.1"/>
    </source>
</evidence>
<sequence>MIIVAFHTNDPLYNAHCELLKRSAEKLNLSVDVTCIEPSDWLTATAFKARFLLDMRKKHTGPILYVDADAFIHSNPKEILANYDADIGVHYLNNQELVSGTLLLNDTQSTHKLLENWVAAVAEFPCTWEQKVLQELINEKLKSGQLSVAHLPAEFTFIFDISREQQPLAVPIIEHLQAAREIRLKKKNNKWFRRLSGIKKKPNKRLLARRKKVEELAQSVDFVFPFERI</sequence>
<dbReference type="EMBL" id="JBELOE010000152">
    <property type="protein sequence ID" value="MER2491874.1"/>
    <property type="molecule type" value="Genomic_DNA"/>
</dbReference>
<dbReference type="GO" id="GO:0016740">
    <property type="term" value="F:transferase activity"/>
    <property type="evidence" value="ECO:0007669"/>
    <property type="project" value="UniProtKB-KW"/>
</dbReference>
<proteinExistence type="predicted"/>
<evidence type="ECO:0000313" key="3">
    <source>
        <dbReference type="Proteomes" id="UP001467690"/>
    </source>
</evidence>
<accession>A0ABV1RG12</accession>
<protein>
    <submittedName>
        <fullName evidence="2">Nucleotide-diphospho-sugar transferase</fullName>
    </submittedName>
</protein>
<keyword evidence="2" id="KW-0808">Transferase</keyword>
<dbReference type="InterPro" id="IPR005069">
    <property type="entry name" value="Nucl-diP-sugar_transferase"/>
</dbReference>